<name>A0AAW2BQH0_9ROSI</name>
<evidence type="ECO:0000313" key="8">
    <source>
        <dbReference type="EMBL" id="KAK9988176.1"/>
    </source>
</evidence>
<protein>
    <recommendedName>
        <fullName evidence="7">Methionyl/Leucyl tRNA synthetase domain-containing protein</fullName>
    </recommendedName>
</protein>
<evidence type="ECO:0000259" key="7">
    <source>
        <dbReference type="Pfam" id="PF09334"/>
    </source>
</evidence>
<evidence type="ECO:0000256" key="2">
    <source>
        <dbReference type="ARBA" id="ARBA00022741"/>
    </source>
</evidence>
<accession>A0AAW2BQH0</accession>
<dbReference type="Proteomes" id="UP001459277">
    <property type="component" value="Unassembled WGS sequence"/>
</dbReference>
<sequence>MGWVYERLLGKKVVFIISTDKHGEKITTAAAVQGSDPNPKHESIVKEFYSRVLANGDICIYMKEFIVSTVRSIRHVSALSEYTGKANLQSAVSSDQQIWNDINIGESEADKDHTLLELERQCLEVYRPKVEEAANAKARLHCQGTPPLSVAAEEAELATLMAERLHQDFGLFVDLVKCDLFSTAQCHLSQGSSDGYMMPHFGSSLFPGNQMQCHLSQGSSGGYMMSYFGTPLFARNQMQGHPNQFWGSGSQVPNTDQLSVYGTQQHHIINLNHLDMLQAQQHGHQFKDQDAGKFS</sequence>
<dbReference type="AlphaFoldDB" id="A0AAW2BQH0"/>
<evidence type="ECO:0000256" key="3">
    <source>
        <dbReference type="ARBA" id="ARBA00022840"/>
    </source>
</evidence>
<evidence type="ECO:0000256" key="1">
    <source>
        <dbReference type="ARBA" id="ARBA00022598"/>
    </source>
</evidence>
<proteinExistence type="inferred from homology"/>
<reference evidence="8 9" key="1">
    <citation type="submission" date="2024-01" db="EMBL/GenBank/DDBJ databases">
        <title>A telomere-to-telomere, gap-free genome of sweet tea (Lithocarpus litseifolius).</title>
        <authorList>
            <person name="Zhou J."/>
        </authorList>
    </citation>
    <scope>NUCLEOTIDE SEQUENCE [LARGE SCALE GENOMIC DNA]</scope>
    <source>
        <strain evidence="8">Zhou-2022a</strain>
        <tissue evidence="8">Leaf</tissue>
    </source>
</reference>
<evidence type="ECO:0000256" key="5">
    <source>
        <dbReference type="ARBA" id="ARBA00023146"/>
    </source>
</evidence>
<dbReference type="GO" id="GO:0005524">
    <property type="term" value="F:ATP binding"/>
    <property type="evidence" value="ECO:0007669"/>
    <property type="project" value="UniProtKB-KW"/>
</dbReference>
<keyword evidence="3 6" id="KW-0067">ATP-binding</keyword>
<keyword evidence="5 6" id="KW-0030">Aminoacyl-tRNA synthetase</keyword>
<dbReference type="GO" id="GO:0006418">
    <property type="term" value="P:tRNA aminoacylation for protein translation"/>
    <property type="evidence" value="ECO:0007669"/>
    <property type="project" value="InterPro"/>
</dbReference>
<comment type="similarity">
    <text evidence="6">Belongs to the class-I aminoacyl-tRNA synthetase family.</text>
</comment>
<dbReference type="InterPro" id="IPR015413">
    <property type="entry name" value="Methionyl/Leucyl_tRNA_Synth"/>
</dbReference>
<evidence type="ECO:0000313" key="9">
    <source>
        <dbReference type="Proteomes" id="UP001459277"/>
    </source>
</evidence>
<dbReference type="Pfam" id="PF09334">
    <property type="entry name" value="tRNA-synt_1g"/>
    <property type="match status" value="1"/>
</dbReference>
<feature type="domain" description="Methionyl/Leucyl tRNA synthetase" evidence="7">
    <location>
        <begin position="5"/>
        <end position="49"/>
    </location>
</feature>
<keyword evidence="2 6" id="KW-0547">Nucleotide-binding</keyword>
<comment type="caution">
    <text evidence="8">The sequence shown here is derived from an EMBL/GenBank/DDBJ whole genome shotgun (WGS) entry which is preliminary data.</text>
</comment>
<keyword evidence="9" id="KW-1185">Reference proteome</keyword>
<organism evidence="8 9">
    <name type="scientific">Lithocarpus litseifolius</name>
    <dbReference type="NCBI Taxonomy" id="425828"/>
    <lineage>
        <taxon>Eukaryota</taxon>
        <taxon>Viridiplantae</taxon>
        <taxon>Streptophyta</taxon>
        <taxon>Embryophyta</taxon>
        <taxon>Tracheophyta</taxon>
        <taxon>Spermatophyta</taxon>
        <taxon>Magnoliopsida</taxon>
        <taxon>eudicotyledons</taxon>
        <taxon>Gunneridae</taxon>
        <taxon>Pentapetalae</taxon>
        <taxon>rosids</taxon>
        <taxon>fabids</taxon>
        <taxon>Fagales</taxon>
        <taxon>Fagaceae</taxon>
        <taxon>Lithocarpus</taxon>
    </lineage>
</organism>
<dbReference type="GO" id="GO:0004812">
    <property type="term" value="F:aminoacyl-tRNA ligase activity"/>
    <property type="evidence" value="ECO:0007669"/>
    <property type="project" value="UniProtKB-KW"/>
</dbReference>
<keyword evidence="1 6" id="KW-0436">Ligase</keyword>
<keyword evidence="4 6" id="KW-0648">Protein biosynthesis</keyword>
<evidence type="ECO:0000256" key="4">
    <source>
        <dbReference type="ARBA" id="ARBA00022917"/>
    </source>
</evidence>
<evidence type="ECO:0000256" key="6">
    <source>
        <dbReference type="RuleBase" id="RU363039"/>
    </source>
</evidence>
<dbReference type="InterPro" id="IPR014729">
    <property type="entry name" value="Rossmann-like_a/b/a_fold"/>
</dbReference>
<dbReference type="EMBL" id="JAZDWU010000010">
    <property type="protein sequence ID" value="KAK9988176.1"/>
    <property type="molecule type" value="Genomic_DNA"/>
</dbReference>
<gene>
    <name evidence="8" type="ORF">SO802_028415</name>
</gene>
<dbReference type="Gene3D" id="3.40.50.620">
    <property type="entry name" value="HUPs"/>
    <property type="match status" value="1"/>
</dbReference>